<evidence type="ECO:0000313" key="8">
    <source>
        <dbReference type="Proteomes" id="UP000010422"/>
    </source>
</evidence>
<sequence length="178" mass="21070">MSTYEDDNRFERNLEQQKQNTVSESRRHRENLISFLSETLQEKKTSFFEIDNVFQNYSMNTLSSVTNLLMSQFMNDFENTKTNLPENFMDTLDRVPLKMLKPDDICSICKVGFLEDKYPFVVKLNCGHKFDECISLWLKINATCPVCRRSVVKEKPVVPQDDEYDNFLNIEPYIVFKF</sequence>
<protein>
    <recommendedName>
        <fullName evidence="6">RING-type domain-containing protein</fullName>
    </recommendedName>
</protein>
<dbReference type="GO" id="GO:0008270">
    <property type="term" value="F:zinc ion binding"/>
    <property type="evidence" value="ECO:0007669"/>
    <property type="project" value="UniProtKB-KW"/>
</dbReference>
<dbReference type="InParanoid" id="L0P7I4"/>
<accession>L0P7I4</accession>
<evidence type="ECO:0000313" key="7">
    <source>
        <dbReference type="EMBL" id="CCJ28338.1"/>
    </source>
</evidence>
<dbReference type="GO" id="GO:0005634">
    <property type="term" value="C:nucleus"/>
    <property type="evidence" value="ECO:0007669"/>
    <property type="project" value="TreeGrafter"/>
</dbReference>
<organism evidence="8">
    <name type="scientific">Pneumocystis jirovecii</name>
    <name type="common">Human pneumocystis pneumonia agent</name>
    <dbReference type="NCBI Taxonomy" id="42068"/>
    <lineage>
        <taxon>Eukaryota</taxon>
        <taxon>Fungi</taxon>
        <taxon>Dikarya</taxon>
        <taxon>Ascomycota</taxon>
        <taxon>Taphrinomycotina</taxon>
        <taxon>Pneumocystomycetes</taxon>
        <taxon>Pneumocystaceae</taxon>
        <taxon>Pneumocystis</taxon>
    </lineage>
</organism>
<keyword evidence="1" id="KW-0479">Metal-binding</keyword>
<evidence type="ECO:0000256" key="5">
    <source>
        <dbReference type="SAM" id="MobiDB-lite"/>
    </source>
</evidence>
<evidence type="ECO:0000259" key="6">
    <source>
        <dbReference type="PROSITE" id="PS50089"/>
    </source>
</evidence>
<dbReference type="SUPFAM" id="SSF57850">
    <property type="entry name" value="RING/U-box"/>
    <property type="match status" value="1"/>
</dbReference>
<dbReference type="SMART" id="SM00184">
    <property type="entry name" value="RING"/>
    <property type="match status" value="1"/>
</dbReference>
<dbReference type="STRING" id="1209962.L0P7I4"/>
<reference evidence="7 8" key="1">
    <citation type="journal article" date="2012" name="MBio">
        <title>De novo assembly of the Pneumocystis jirovecii genome from a single bronchoalveolar lavage fluid specimen from a patient.</title>
        <authorList>
            <person name="Cisse O.H."/>
            <person name="Pagni M."/>
            <person name="Hauser P.M."/>
        </authorList>
    </citation>
    <scope>NUCLEOTIDE SEQUENCE [LARGE SCALE GENOMIC DNA]</scope>
    <source>
        <strain evidence="7 8">SE8</strain>
    </source>
</reference>
<dbReference type="InterPro" id="IPR013083">
    <property type="entry name" value="Znf_RING/FYVE/PHD"/>
</dbReference>
<feature type="domain" description="RING-type" evidence="6">
    <location>
        <begin position="106"/>
        <end position="148"/>
    </location>
</feature>
<evidence type="ECO:0000256" key="4">
    <source>
        <dbReference type="PROSITE-ProRule" id="PRU00175"/>
    </source>
</evidence>
<dbReference type="Pfam" id="PF13639">
    <property type="entry name" value="zf-RING_2"/>
    <property type="match status" value="1"/>
</dbReference>
<dbReference type="InterPro" id="IPR051834">
    <property type="entry name" value="RING_finger_E3_ligase"/>
</dbReference>
<proteinExistence type="predicted"/>
<dbReference type="Proteomes" id="UP000010422">
    <property type="component" value="Unassembled WGS sequence"/>
</dbReference>
<comment type="caution">
    <text evidence="7">The sequence shown here is derived from an EMBL/GenBank/DDBJ whole genome shotgun (WGS) entry which is preliminary data.</text>
</comment>
<feature type="compositionally biased region" description="Basic and acidic residues" evidence="5">
    <location>
        <begin position="1"/>
        <end position="15"/>
    </location>
</feature>
<keyword evidence="2 4" id="KW-0863">Zinc-finger</keyword>
<dbReference type="PANTHER" id="PTHR45931">
    <property type="entry name" value="SI:CH211-59O9.10"/>
    <property type="match status" value="1"/>
</dbReference>
<dbReference type="GO" id="GO:0061630">
    <property type="term" value="F:ubiquitin protein ligase activity"/>
    <property type="evidence" value="ECO:0007669"/>
    <property type="project" value="TreeGrafter"/>
</dbReference>
<name>L0P7I4_PNEJI</name>
<dbReference type="PANTHER" id="PTHR45931:SF3">
    <property type="entry name" value="RING ZINC FINGER-CONTAINING PROTEIN"/>
    <property type="match status" value="1"/>
</dbReference>
<feature type="region of interest" description="Disordered" evidence="5">
    <location>
        <begin position="1"/>
        <end position="25"/>
    </location>
</feature>
<dbReference type="GO" id="GO:0006511">
    <property type="term" value="P:ubiquitin-dependent protein catabolic process"/>
    <property type="evidence" value="ECO:0007669"/>
    <property type="project" value="TreeGrafter"/>
</dbReference>
<gene>
    <name evidence="7" type="ORF">PNEJI1_003285</name>
</gene>
<dbReference type="InterPro" id="IPR001841">
    <property type="entry name" value="Znf_RING"/>
</dbReference>
<evidence type="ECO:0000256" key="1">
    <source>
        <dbReference type="ARBA" id="ARBA00022723"/>
    </source>
</evidence>
<dbReference type="PROSITE" id="PS50089">
    <property type="entry name" value="ZF_RING_2"/>
    <property type="match status" value="1"/>
</dbReference>
<dbReference type="VEuPathDB" id="FungiDB:PNEJI1_003285"/>
<keyword evidence="3" id="KW-0862">Zinc</keyword>
<dbReference type="EMBL" id="CAKM01000061">
    <property type="protein sequence ID" value="CCJ28338.1"/>
    <property type="molecule type" value="Genomic_DNA"/>
</dbReference>
<evidence type="ECO:0000256" key="2">
    <source>
        <dbReference type="ARBA" id="ARBA00022771"/>
    </source>
</evidence>
<dbReference type="AlphaFoldDB" id="L0P7I4"/>
<evidence type="ECO:0000256" key="3">
    <source>
        <dbReference type="ARBA" id="ARBA00022833"/>
    </source>
</evidence>
<dbReference type="Gene3D" id="3.30.40.10">
    <property type="entry name" value="Zinc/RING finger domain, C3HC4 (zinc finger)"/>
    <property type="match status" value="1"/>
</dbReference>